<evidence type="ECO:0000313" key="5">
    <source>
        <dbReference type="EMBL" id="MBB4071276.1"/>
    </source>
</evidence>
<evidence type="ECO:0000256" key="1">
    <source>
        <dbReference type="ARBA" id="ARBA00022630"/>
    </source>
</evidence>
<evidence type="ECO:0000313" key="6">
    <source>
        <dbReference type="Proteomes" id="UP000571183"/>
    </source>
</evidence>
<dbReference type="InterPro" id="IPR005025">
    <property type="entry name" value="FMN_Rdtase-like_dom"/>
</dbReference>
<dbReference type="GO" id="GO:0052873">
    <property type="term" value="F:FMN reductase (NADPH) activity"/>
    <property type="evidence" value="ECO:0007669"/>
    <property type="project" value="UniProtKB-EC"/>
</dbReference>
<keyword evidence="3 5" id="KW-0560">Oxidoreductase</keyword>
<evidence type="ECO:0000256" key="2">
    <source>
        <dbReference type="ARBA" id="ARBA00022643"/>
    </source>
</evidence>
<dbReference type="InterPro" id="IPR023932">
    <property type="entry name" value="CE1759_FMN_reduct"/>
</dbReference>
<keyword evidence="1" id="KW-0285">Flavoprotein</keyword>
<proteinExistence type="predicted"/>
<dbReference type="Pfam" id="PF03358">
    <property type="entry name" value="FMN_red"/>
    <property type="match status" value="1"/>
</dbReference>
<name>A0A840DPZ9_9MICO</name>
<protein>
    <submittedName>
        <fullName evidence="5">FMN reductase</fullName>
        <ecNumber evidence="5">1.5.1.38</ecNumber>
    </submittedName>
</protein>
<reference evidence="5" key="1">
    <citation type="submission" date="2020-08" db="EMBL/GenBank/DDBJ databases">
        <title>Sequencing the genomes of 1000 actinobacteria strains.</title>
        <authorList>
            <person name="Klenk H.-P."/>
        </authorList>
    </citation>
    <scope>NUCLEOTIDE SEQUENCE [LARGE SCALE GENOMIC DNA]</scope>
    <source>
        <strain evidence="5">DSM 27064</strain>
    </source>
</reference>
<keyword evidence="6" id="KW-1185">Reference proteome</keyword>
<gene>
    <name evidence="5" type="ORF">F5897_000568</name>
</gene>
<dbReference type="Gene3D" id="3.40.50.360">
    <property type="match status" value="1"/>
</dbReference>
<feature type="domain" description="NADPH-dependent FMN reductase-like" evidence="4">
    <location>
        <begin position="6"/>
        <end position="156"/>
    </location>
</feature>
<keyword evidence="2" id="KW-0288">FMN</keyword>
<evidence type="ECO:0000259" key="4">
    <source>
        <dbReference type="Pfam" id="PF03358"/>
    </source>
</evidence>
<dbReference type="PANTHER" id="PTHR43408">
    <property type="entry name" value="FMN REDUCTASE (NADPH)"/>
    <property type="match status" value="1"/>
</dbReference>
<dbReference type="SUPFAM" id="SSF52218">
    <property type="entry name" value="Flavoproteins"/>
    <property type="match status" value="1"/>
</dbReference>
<dbReference type="AlphaFoldDB" id="A0A840DPZ9"/>
<organism evidence="5 6">
    <name type="scientific">Canibacter oris</name>
    <dbReference type="NCBI Taxonomy" id="1365628"/>
    <lineage>
        <taxon>Bacteria</taxon>
        <taxon>Bacillati</taxon>
        <taxon>Actinomycetota</taxon>
        <taxon>Actinomycetes</taxon>
        <taxon>Micrococcales</taxon>
        <taxon>Microbacteriaceae</taxon>
        <taxon>Canibacter</taxon>
    </lineage>
</organism>
<dbReference type="EMBL" id="JACIFD010000004">
    <property type="protein sequence ID" value="MBB4071276.1"/>
    <property type="molecule type" value="Genomic_DNA"/>
</dbReference>
<dbReference type="RefSeq" id="WP_124824438.1">
    <property type="nucleotide sequence ID" value="NZ_JACIFD010000004.1"/>
</dbReference>
<sequence length="217" mass="23096">MENTKKIVIVSAGLSVPSNTSLLAERTAAKVAEMATAQNIQTTVKSVELREHAKAIMDAMVAQFISPELQEVIDAVQAADALIVATPVYKAGPSGLFTSFFQVLDNDMLIGTPVILTGSAGSARHALVVDEQLRGIFAYLRAITAPTALFAAPEDWGPGLEKRIERAATELTALVTTGFREAVRGQSWGTYQHSFSNSSAPEIDFNSDLMKLATGGN</sequence>
<accession>A0A840DPZ9</accession>
<evidence type="ECO:0000256" key="3">
    <source>
        <dbReference type="ARBA" id="ARBA00023002"/>
    </source>
</evidence>
<dbReference type="InterPro" id="IPR029039">
    <property type="entry name" value="Flavoprotein-like_sf"/>
</dbReference>
<comment type="caution">
    <text evidence="5">The sequence shown here is derived from an EMBL/GenBank/DDBJ whole genome shotgun (WGS) entry which is preliminary data.</text>
</comment>
<dbReference type="Proteomes" id="UP000571183">
    <property type="component" value="Unassembled WGS sequence"/>
</dbReference>
<dbReference type="InterPro" id="IPR051814">
    <property type="entry name" value="NAD(P)H-dep_FMN_reductase"/>
</dbReference>
<dbReference type="EC" id="1.5.1.38" evidence="5"/>
<dbReference type="PANTHER" id="PTHR43408:SF2">
    <property type="entry name" value="FMN REDUCTASE (NADPH)"/>
    <property type="match status" value="1"/>
</dbReference>
<dbReference type="NCBIfam" id="TIGR04037">
    <property type="entry name" value="LLM_duo_CE1759"/>
    <property type="match status" value="1"/>
</dbReference>